<dbReference type="InterPro" id="IPR009678">
    <property type="entry name" value="Phage_tail_completion_R"/>
</dbReference>
<sequence>MPSMRKLTSLRQHLFDSVPGLASDPNRLRTYVPDGAIKFHKGANLSHEYRVTAEIIVIGCGGDLDPVVLPLLQWLARYQPDVDPEQALRFTLEIHSNTDIDVIFSVELTERVVALVDCDAGAIRSEHRMPEYPADDCPADRWQLFTRDDPADDYRLAAEWGGT</sequence>
<name>A0A640WB63_9GAMM</name>
<evidence type="ECO:0000313" key="2">
    <source>
        <dbReference type="Proteomes" id="UP000466024"/>
    </source>
</evidence>
<gene>
    <name evidence="1" type="ORF">F0A16_16535</name>
</gene>
<reference evidence="1 2" key="1">
    <citation type="submission" date="2019-08" db="EMBL/GenBank/DDBJ databases">
        <title>Bioinformatics analysis of the strain L3 and L5.</title>
        <authorList>
            <person name="Li X."/>
        </authorList>
    </citation>
    <scope>NUCLEOTIDE SEQUENCE [LARGE SCALE GENOMIC DNA]</scope>
    <source>
        <strain evidence="1 2">L3</strain>
    </source>
</reference>
<dbReference type="AlphaFoldDB" id="A0A640WB63"/>
<proteinExistence type="predicted"/>
<organism evidence="1 2">
    <name type="scientific">Salinicola corii</name>
    <dbReference type="NCBI Taxonomy" id="2606937"/>
    <lineage>
        <taxon>Bacteria</taxon>
        <taxon>Pseudomonadati</taxon>
        <taxon>Pseudomonadota</taxon>
        <taxon>Gammaproteobacteria</taxon>
        <taxon>Oceanospirillales</taxon>
        <taxon>Halomonadaceae</taxon>
        <taxon>Salinicola</taxon>
    </lineage>
</organism>
<comment type="caution">
    <text evidence="1">The sequence shown here is derived from an EMBL/GenBank/DDBJ whole genome shotgun (WGS) entry which is preliminary data.</text>
</comment>
<dbReference type="EMBL" id="VTPX01000010">
    <property type="protein sequence ID" value="KAA0016680.1"/>
    <property type="molecule type" value="Genomic_DNA"/>
</dbReference>
<dbReference type="Proteomes" id="UP000466024">
    <property type="component" value="Unassembled WGS sequence"/>
</dbReference>
<protein>
    <submittedName>
        <fullName evidence="1">Phage tail protein</fullName>
    </submittedName>
</protein>
<evidence type="ECO:0000313" key="1">
    <source>
        <dbReference type="EMBL" id="KAA0016680.1"/>
    </source>
</evidence>
<accession>A0A640WB63</accession>
<keyword evidence="2" id="KW-1185">Reference proteome</keyword>
<dbReference type="Pfam" id="PF06891">
    <property type="entry name" value="P2_Phage_GpR"/>
    <property type="match status" value="1"/>
</dbReference>